<dbReference type="CDD" id="cd01741">
    <property type="entry name" value="GATase1_1"/>
    <property type="match status" value="1"/>
</dbReference>
<evidence type="ECO:0000259" key="1">
    <source>
        <dbReference type="Pfam" id="PF00117"/>
    </source>
</evidence>
<dbReference type="SUPFAM" id="SSF52317">
    <property type="entry name" value="Class I glutamine amidotransferase-like"/>
    <property type="match status" value="1"/>
</dbReference>
<comment type="caution">
    <text evidence="2">The sequence shown here is derived from an EMBL/GenBank/DDBJ whole genome shotgun (WGS) entry which is preliminary data.</text>
</comment>
<dbReference type="Gene3D" id="3.40.50.880">
    <property type="match status" value="1"/>
</dbReference>
<name>A0AAN6XFB5_9PEZI</name>
<dbReference type="Proteomes" id="UP001303160">
    <property type="component" value="Unassembled WGS sequence"/>
</dbReference>
<evidence type="ECO:0000313" key="2">
    <source>
        <dbReference type="EMBL" id="KAK4199211.1"/>
    </source>
</evidence>
<dbReference type="InterPro" id="IPR029062">
    <property type="entry name" value="Class_I_gatase-like"/>
</dbReference>
<dbReference type="AlphaFoldDB" id="A0AAN6XFB5"/>
<dbReference type="EMBL" id="MU863935">
    <property type="protein sequence ID" value="KAK4199211.1"/>
    <property type="molecule type" value="Genomic_DNA"/>
</dbReference>
<protein>
    <submittedName>
        <fullName evidence="2">Glutamine amidotransferase</fullName>
    </submittedName>
</protein>
<keyword evidence="3" id="KW-1185">Reference proteome</keyword>
<reference evidence="2" key="2">
    <citation type="submission" date="2023-05" db="EMBL/GenBank/DDBJ databases">
        <authorList>
            <consortium name="Lawrence Berkeley National Laboratory"/>
            <person name="Steindorff A."/>
            <person name="Hensen N."/>
            <person name="Bonometti L."/>
            <person name="Westerberg I."/>
            <person name="Brannstrom I.O."/>
            <person name="Guillou S."/>
            <person name="Cros-Aarteil S."/>
            <person name="Calhoun S."/>
            <person name="Haridas S."/>
            <person name="Kuo A."/>
            <person name="Mondo S."/>
            <person name="Pangilinan J."/>
            <person name="Riley R."/>
            <person name="Labutti K."/>
            <person name="Andreopoulos B."/>
            <person name="Lipzen A."/>
            <person name="Chen C."/>
            <person name="Yanf M."/>
            <person name="Daum C."/>
            <person name="Ng V."/>
            <person name="Clum A."/>
            <person name="Ohm R."/>
            <person name="Martin F."/>
            <person name="Silar P."/>
            <person name="Natvig D."/>
            <person name="Lalanne C."/>
            <person name="Gautier V."/>
            <person name="Ament-Velasquez S.L."/>
            <person name="Kruys A."/>
            <person name="Hutchinson M.I."/>
            <person name="Powell A.J."/>
            <person name="Barry K."/>
            <person name="Miller A.N."/>
            <person name="Grigoriev I.V."/>
            <person name="Debuchy R."/>
            <person name="Gladieux P."/>
            <person name="Thoren M.H."/>
            <person name="Johannesson H."/>
        </authorList>
    </citation>
    <scope>NUCLEOTIDE SEQUENCE</scope>
    <source>
        <strain evidence="2">CBS 315.58</strain>
    </source>
</reference>
<proteinExistence type="predicted"/>
<dbReference type="GO" id="GO:0005634">
    <property type="term" value="C:nucleus"/>
    <property type="evidence" value="ECO:0007669"/>
    <property type="project" value="TreeGrafter"/>
</dbReference>
<dbReference type="GO" id="GO:0005829">
    <property type="term" value="C:cytosol"/>
    <property type="evidence" value="ECO:0007669"/>
    <property type="project" value="TreeGrafter"/>
</dbReference>
<evidence type="ECO:0000313" key="3">
    <source>
        <dbReference type="Proteomes" id="UP001303160"/>
    </source>
</evidence>
<reference evidence="2" key="1">
    <citation type="journal article" date="2023" name="Mol. Phylogenet. Evol.">
        <title>Genome-scale phylogeny and comparative genomics of the fungal order Sordariales.</title>
        <authorList>
            <person name="Hensen N."/>
            <person name="Bonometti L."/>
            <person name="Westerberg I."/>
            <person name="Brannstrom I.O."/>
            <person name="Guillou S."/>
            <person name="Cros-Aarteil S."/>
            <person name="Calhoun S."/>
            <person name="Haridas S."/>
            <person name="Kuo A."/>
            <person name="Mondo S."/>
            <person name="Pangilinan J."/>
            <person name="Riley R."/>
            <person name="LaButti K."/>
            <person name="Andreopoulos B."/>
            <person name="Lipzen A."/>
            <person name="Chen C."/>
            <person name="Yan M."/>
            <person name="Daum C."/>
            <person name="Ng V."/>
            <person name="Clum A."/>
            <person name="Steindorff A."/>
            <person name="Ohm R.A."/>
            <person name="Martin F."/>
            <person name="Silar P."/>
            <person name="Natvig D.O."/>
            <person name="Lalanne C."/>
            <person name="Gautier V."/>
            <person name="Ament-Velasquez S.L."/>
            <person name="Kruys A."/>
            <person name="Hutchinson M.I."/>
            <person name="Powell A.J."/>
            <person name="Barry K."/>
            <person name="Miller A.N."/>
            <person name="Grigoriev I.V."/>
            <person name="Debuchy R."/>
            <person name="Gladieux P."/>
            <person name="Hiltunen Thoren M."/>
            <person name="Johannesson H."/>
        </authorList>
    </citation>
    <scope>NUCLEOTIDE SEQUENCE</scope>
    <source>
        <strain evidence="2">CBS 315.58</strain>
    </source>
</reference>
<dbReference type="PANTHER" id="PTHR42695">
    <property type="entry name" value="GLUTAMINE AMIDOTRANSFERASE YLR126C-RELATED"/>
    <property type="match status" value="1"/>
</dbReference>
<dbReference type="PROSITE" id="PS51273">
    <property type="entry name" value="GATASE_TYPE_1"/>
    <property type="match status" value="1"/>
</dbReference>
<sequence>MAPIRLAILETDTPVPKANEKYKGYLGVFTHLFRRAVAPEPLESVLTVTGHDVVAFPSTAYPDLDSIDAVLITGSKYNSFDNDDWILTLVEFTRKALIHPRVKVIGVCFGHQIVARTMGCLVQRSDKGWEVSVTDTALTDKGKEIFGDHESLKIQQMHRDQVYGIPAGAQLLASTEKCPNHGFLVPNRAITIQGHPEFTSDIMSELLSLRHEIGVFADDVFESGMQRNSDHHDGVDVTKVFIRFLRGEFDEKKDKDAQN</sequence>
<dbReference type="Pfam" id="PF00117">
    <property type="entry name" value="GATase"/>
    <property type="match status" value="1"/>
</dbReference>
<gene>
    <name evidence="2" type="ORF">QBC40DRAFT_282407</name>
</gene>
<dbReference type="PANTHER" id="PTHR42695:SF5">
    <property type="entry name" value="GLUTAMINE AMIDOTRANSFERASE YLR126C-RELATED"/>
    <property type="match status" value="1"/>
</dbReference>
<feature type="domain" description="Glutamine amidotransferase" evidence="1">
    <location>
        <begin position="94"/>
        <end position="201"/>
    </location>
</feature>
<organism evidence="2 3">
    <name type="scientific">Triangularia verruculosa</name>
    <dbReference type="NCBI Taxonomy" id="2587418"/>
    <lineage>
        <taxon>Eukaryota</taxon>
        <taxon>Fungi</taxon>
        <taxon>Dikarya</taxon>
        <taxon>Ascomycota</taxon>
        <taxon>Pezizomycotina</taxon>
        <taxon>Sordariomycetes</taxon>
        <taxon>Sordariomycetidae</taxon>
        <taxon>Sordariales</taxon>
        <taxon>Podosporaceae</taxon>
        <taxon>Triangularia</taxon>
    </lineage>
</organism>
<dbReference type="InterPro" id="IPR044992">
    <property type="entry name" value="ChyE-like"/>
</dbReference>
<dbReference type="InterPro" id="IPR017926">
    <property type="entry name" value="GATASE"/>
</dbReference>
<keyword evidence="2" id="KW-0315">Glutamine amidotransferase</keyword>
<accession>A0AAN6XFB5</accession>